<organism evidence="1">
    <name type="scientific">Quercus suber</name>
    <name type="common">Cork oak</name>
    <dbReference type="NCBI Taxonomy" id="58331"/>
    <lineage>
        <taxon>Eukaryota</taxon>
        <taxon>Viridiplantae</taxon>
        <taxon>Streptophyta</taxon>
        <taxon>Embryophyta</taxon>
        <taxon>Tracheophyta</taxon>
        <taxon>Spermatophyta</taxon>
        <taxon>Magnoliopsida</taxon>
        <taxon>eudicotyledons</taxon>
        <taxon>Gunneridae</taxon>
        <taxon>Pentapetalae</taxon>
        <taxon>rosids</taxon>
        <taxon>fabids</taxon>
        <taxon>Fagales</taxon>
        <taxon>Fagaceae</taxon>
        <taxon>Quercus</taxon>
    </lineage>
</organism>
<comment type="caution">
    <text evidence="1">The sequence shown here is derived from an EMBL/GenBank/DDBJ whole genome shotgun (WGS) entry which is preliminary data.</text>
</comment>
<sequence length="74" mass="8620">MWRSVQNFEVCDLGSNTVLIIFDDDAAPMKILTQGPWSFDKYLIELYKPKDDESVDDATFLHTSFWVQIHNLPL</sequence>
<name>A0AAW0M2B7_QUESU</name>
<evidence type="ECO:0000313" key="1">
    <source>
        <dbReference type="EMBL" id="KAK7856879.1"/>
    </source>
</evidence>
<reference evidence="1" key="1">
    <citation type="submission" date="2017-12" db="EMBL/GenBank/DDBJ databases">
        <authorList>
            <person name="Barbosa P."/>
            <person name="Usie A."/>
            <person name="Ramos A.M."/>
        </authorList>
    </citation>
    <scope>NUCLEOTIDE SEQUENCE</scope>
    <source>
        <strain evidence="1">HL8</strain>
        <tissue evidence="1">Leaves</tissue>
    </source>
</reference>
<dbReference type="EMBL" id="PKMF04000032">
    <property type="protein sequence ID" value="KAK7856879.1"/>
    <property type="molecule type" value="Genomic_DNA"/>
</dbReference>
<evidence type="ECO:0008006" key="2">
    <source>
        <dbReference type="Google" id="ProtNLM"/>
    </source>
</evidence>
<reference evidence="1" key="2">
    <citation type="journal article" date="2018" name="Sci. Data">
        <title>The draft genome sequence of cork oak.</title>
        <authorList>
            <person name="Ramos A.M."/>
            <person name="Usie A."/>
            <person name="Barbosa P."/>
            <person name="Barros P.M."/>
            <person name="Capote T."/>
            <person name="Chaves I."/>
            <person name="Simoes F."/>
            <person name="Abreu I."/>
            <person name="Carrasquinho I."/>
            <person name="Faro C."/>
            <person name="Guimaraes J.B."/>
            <person name="Mendonca D."/>
            <person name="Nobrega F."/>
            <person name="Rodrigues L."/>
            <person name="Saibo N.J.M."/>
            <person name="Varela M.C."/>
            <person name="Egas C."/>
            <person name="Matos J."/>
            <person name="Miguel C.M."/>
            <person name="Oliveira M.M."/>
            <person name="Ricardo C.P."/>
            <person name="Goncalves S."/>
        </authorList>
    </citation>
    <scope>NUCLEOTIDE SEQUENCE [LARGE SCALE GENOMIC DNA]</scope>
    <source>
        <strain evidence="1">HL8</strain>
    </source>
</reference>
<dbReference type="AlphaFoldDB" id="A0AAW0M2B7"/>
<protein>
    <recommendedName>
        <fullName evidence="2">DUF4283 domain-containing protein</fullName>
    </recommendedName>
</protein>
<accession>A0AAW0M2B7</accession>
<reference evidence="1" key="3">
    <citation type="submission" date="2023-07" db="EMBL/GenBank/DDBJ databases">
        <title>An improved reference 1 genome and first organelle genomes of Quercus suber.</title>
        <authorList>
            <consortium name="Genosuber Consortium"/>
            <person name="Usie A."/>
            <person name="Serra O."/>
            <person name="Barros P."/>
        </authorList>
    </citation>
    <scope>NUCLEOTIDE SEQUENCE</scope>
    <source>
        <strain evidence="1">HL8</strain>
        <tissue evidence="1">Leaves</tissue>
    </source>
</reference>
<proteinExistence type="predicted"/>
<gene>
    <name evidence="1" type="ORF">CFP56_020970</name>
</gene>